<dbReference type="GO" id="GO:0008831">
    <property type="term" value="F:dTDP-4-dehydrorhamnose reductase activity"/>
    <property type="evidence" value="ECO:0007669"/>
    <property type="project" value="UniProtKB-EC"/>
</dbReference>
<comment type="similarity">
    <text evidence="1 2">Belongs to the dTDP-4-dehydrorhamnose reductase family.</text>
</comment>
<comment type="function">
    <text evidence="2">Catalyzes the reduction of dTDP-6-deoxy-L-lyxo-4-hexulose to yield dTDP-L-rhamnose.</text>
</comment>
<comment type="pathway">
    <text evidence="2">Carbohydrate biosynthesis; dTDP-L-rhamnose biosynthesis.</text>
</comment>
<dbReference type="Gene3D" id="3.90.25.10">
    <property type="entry name" value="UDP-galactose 4-epimerase, domain 1"/>
    <property type="match status" value="1"/>
</dbReference>
<keyword evidence="2" id="KW-0521">NADP</keyword>
<accession>A0A846ZAD0</accession>
<dbReference type="CDD" id="cd05254">
    <property type="entry name" value="dTDP_HR_like_SDR_e"/>
    <property type="match status" value="1"/>
</dbReference>
<dbReference type="EC" id="1.1.1.133" evidence="2"/>
<dbReference type="GO" id="GO:0005829">
    <property type="term" value="C:cytosol"/>
    <property type="evidence" value="ECO:0007669"/>
    <property type="project" value="TreeGrafter"/>
</dbReference>
<reference evidence="4 5" key="1">
    <citation type="submission" date="2020-04" db="EMBL/GenBank/DDBJ databases">
        <title>MicrobeNet Type strains.</title>
        <authorList>
            <person name="Nicholson A.C."/>
        </authorList>
    </citation>
    <scope>NUCLEOTIDE SEQUENCE [LARGE SCALE GENOMIC DNA]</scope>
    <source>
        <strain evidence="4 5">CCUG 54536</strain>
    </source>
</reference>
<comment type="caution">
    <text evidence="4">The sequence shown here is derived from an EMBL/GenBank/DDBJ whole genome shotgun (WGS) entry which is preliminary data.</text>
</comment>
<dbReference type="PANTHER" id="PTHR10491">
    <property type="entry name" value="DTDP-4-DEHYDRORHAMNOSE REDUCTASE"/>
    <property type="match status" value="1"/>
</dbReference>
<dbReference type="Proteomes" id="UP000590460">
    <property type="component" value="Unassembled WGS sequence"/>
</dbReference>
<dbReference type="InterPro" id="IPR005913">
    <property type="entry name" value="dTDP_dehydrorham_reduct"/>
</dbReference>
<protein>
    <recommendedName>
        <fullName evidence="2">dTDP-4-dehydrorhamnose reductase</fullName>
        <ecNumber evidence="2">1.1.1.133</ecNumber>
    </recommendedName>
</protein>
<sequence length="282" mass="31124">MTFLITGANGQLGQELQKLLTERGLAFTALSSQQLDITDRAAVFAAFDKVHPTVVFHAAAYTKVDLAEDEGRETNWQVNVNGTKNVADAAKAHQAKLVAVSTDYVFDGTNVADYLESDPVNPKNAYGRAKLAGELAVIESGASAYIVRTSWVFGEFGNNFVYTMQRLAKAHPKLTVVNDQLGRPTWTRTLAAFMLHLIEVEASYGTYHLSNDDTATWYDFAREILKGEPVIVEPVTSAEFPQKAYRPKHSVMSLAKAKATGFDIPSWREALAQFLVNQQMED</sequence>
<gene>
    <name evidence="4" type="primary">rfbD</name>
    <name evidence="4" type="ORF">HF966_05900</name>
</gene>
<name>A0A846ZAD0_9LACO</name>
<dbReference type="SUPFAM" id="SSF51735">
    <property type="entry name" value="NAD(P)-binding Rossmann-fold domains"/>
    <property type="match status" value="1"/>
</dbReference>
<dbReference type="Pfam" id="PF04321">
    <property type="entry name" value="RmlD_sub_bind"/>
    <property type="match status" value="1"/>
</dbReference>
<dbReference type="Gene3D" id="3.40.50.720">
    <property type="entry name" value="NAD(P)-binding Rossmann-like Domain"/>
    <property type="match status" value="1"/>
</dbReference>
<proteinExistence type="inferred from homology"/>
<dbReference type="RefSeq" id="WP_168677080.1">
    <property type="nucleotide sequence ID" value="NZ_BPKV01000015.1"/>
</dbReference>
<keyword evidence="2 4" id="KW-0560">Oxidoreductase</keyword>
<evidence type="ECO:0000313" key="4">
    <source>
        <dbReference type="EMBL" id="NKZ18707.1"/>
    </source>
</evidence>
<dbReference type="InterPro" id="IPR029903">
    <property type="entry name" value="RmlD-like-bd"/>
</dbReference>
<evidence type="ECO:0000313" key="5">
    <source>
        <dbReference type="Proteomes" id="UP000590460"/>
    </source>
</evidence>
<dbReference type="FunFam" id="3.40.50.720:FF:000159">
    <property type="entry name" value="dTDP-4-dehydrorhamnose reductase"/>
    <property type="match status" value="1"/>
</dbReference>
<dbReference type="PANTHER" id="PTHR10491:SF4">
    <property type="entry name" value="METHIONINE ADENOSYLTRANSFERASE 2 SUBUNIT BETA"/>
    <property type="match status" value="1"/>
</dbReference>
<dbReference type="EMBL" id="JAAXPO010000005">
    <property type="protein sequence ID" value="NKZ18707.1"/>
    <property type="molecule type" value="Genomic_DNA"/>
</dbReference>
<dbReference type="InterPro" id="IPR036291">
    <property type="entry name" value="NAD(P)-bd_dom_sf"/>
</dbReference>
<evidence type="ECO:0000256" key="2">
    <source>
        <dbReference type="RuleBase" id="RU364082"/>
    </source>
</evidence>
<evidence type="ECO:0000259" key="3">
    <source>
        <dbReference type="Pfam" id="PF04321"/>
    </source>
</evidence>
<dbReference type="AlphaFoldDB" id="A0A846ZAD0"/>
<dbReference type="UniPathway" id="UPA00124"/>
<dbReference type="NCBIfam" id="TIGR01214">
    <property type="entry name" value="rmlD"/>
    <property type="match status" value="1"/>
</dbReference>
<organism evidence="4 5">
    <name type="scientific">Leuconostoc holzapfelii</name>
    <dbReference type="NCBI Taxonomy" id="434464"/>
    <lineage>
        <taxon>Bacteria</taxon>
        <taxon>Bacillati</taxon>
        <taxon>Bacillota</taxon>
        <taxon>Bacilli</taxon>
        <taxon>Lactobacillales</taxon>
        <taxon>Lactobacillaceae</taxon>
        <taxon>Leuconostoc</taxon>
    </lineage>
</organism>
<feature type="domain" description="RmlD-like substrate binding" evidence="3">
    <location>
        <begin position="1"/>
        <end position="277"/>
    </location>
</feature>
<dbReference type="GO" id="GO:0019305">
    <property type="term" value="P:dTDP-rhamnose biosynthetic process"/>
    <property type="evidence" value="ECO:0007669"/>
    <property type="project" value="UniProtKB-UniPathway"/>
</dbReference>
<evidence type="ECO:0000256" key="1">
    <source>
        <dbReference type="ARBA" id="ARBA00010944"/>
    </source>
</evidence>